<proteinExistence type="predicted"/>
<evidence type="ECO:0000256" key="2">
    <source>
        <dbReference type="ARBA" id="ARBA00023015"/>
    </source>
</evidence>
<comment type="caution">
    <text evidence="7">The sequence shown here is derived from an EMBL/GenBank/DDBJ whole genome shotgun (WGS) entry which is preliminary data.</text>
</comment>
<evidence type="ECO:0000256" key="4">
    <source>
        <dbReference type="ARBA" id="ARBA00023163"/>
    </source>
</evidence>
<evidence type="ECO:0000313" key="8">
    <source>
        <dbReference type="Proteomes" id="UP000320011"/>
    </source>
</evidence>
<organism evidence="7 8">
    <name type="scientific">Amycolatopsis rhizosphaerae</name>
    <dbReference type="NCBI Taxonomy" id="2053003"/>
    <lineage>
        <taxon>Bacteria</taxon>
        <taxon>Bacillati</taxon>
        <taxon>Actinomycetota</taxon>
        <taxon>Actinomycetes</taxon>
        <taxon>Pseudonocardiales</taxon>
        <taxon>Pseudonocardiaceae</taxon>
        <taxon>Amycolatopsis</taxon>
    </lineage>
</organism>
<protein>
    <submittedName>
        <fullName evidence="7">TetR/AcrR family transcriptional regulator</fullName>
    </submittedName>
</protein>
<dbReference type="GO" id="GO:0046677">
    <property type="term" value="P:response to antibiotic"/>
    <property type="evidence" value="ECO:0007669"/>
    <property type="project" value="InterPro"/>
</dbReference>
<dbReference type="Proteomes" id="UP000320011">
    <property type="component" value="Unassembled WGS sequence"/>
</dbReference>
<dbReference type="GO" id="GO:0000976">
    <property type="term" value="F:transcription cis-regulatory region binding"/>
    <property type="evidence" value="ECO:0007669"/>
    <property type="project" value="TreeGrafter"/>
</dbReference>
<keyword evidence="3 5" id="KW-0238">DNA-binding</keyword>
<evidence type="ECO:0000256" key="3">
    <source>
        <dbReference type="ARBA" id="ARBA00023125"/>
    </source>
</evidence>
<dbReference type="Pfam" id="PF00440">
    <property type="entry name" value="TetR_N"/>
    <property type="match status" value="1"/>
</dbReference>
<keyword evidence="4" id="KW-0804">Transcription</keyword>
<gene>
    <name evidence="7" type="ORF">FNH05_22530</name>
</gene>
<dbReference type="GO" id="GO:0003700">
    <property type="term" value="F:DNA-binding transcription factor activity"/>
    <property type="evidence" value="ECO:0007669"/>
    <property type="project" value="TreeGrafter"/>
</dbReference>
<dbReference type="InterPro" id="IPR001647">
    <property type="entry name" value="HTH_TetR"/>
</dbReference>
<dbReference type="InterPro" id="IPR009057">
    <property type="entry name" value="Homeodomain-like_sf"/>
</dbReference>
<keyword evidence="1" id="KW-0678">Repressor</keyword>
<name>A0A558C0K7_9PSEU</name>
<dbReference type="RefSeq" id="WP_144590700.1">
    <property type="nucleotide sequence ID" value="NZ_VJWX01000248.1"/>
</dbReference>
<dbReference type="Gene3D" id="1.10.357.10">
    <property type="entry name" value="Tetracycline Repressor, domain 2"/>
    <property type="match status" value="1"/>
</dbReference>
<evidence type="ECO:0000313" key="7">
    <source>
        <dbReference type="EMBL" id="TVT42300.1"/>
    </source>
</evidence>
<dbReference type="Pfam" id="PF02909">
    <property type="entry name" value="TetR_C_1"/>
    <property type="match status" value="1"/>
</dbReference>
<dbReference type="AlphaFoldDB" id="A0A558C0K7"/>
<sequence length="204" mass="22010">MPRPRSLTQAQLATAALAVLDRDGLEGLSMRMVAKELGVGTMSLYRYVADRDQLEGAIVDQVLRAVPLDLPPGTSARERLVLFAERIRKAVGEHPAAVPLLLARRHASPAARQWGEAVLGVLADAGFSRRESALTFRAYLSYVLGALQTDHFSPLSGPGTVALGELPEADFPFLAGAAREARHISPHEEFHHGLELLLRGLGLP</sequence>
<dbReference type="InterPro" id="IPR036271">
    <property type="entry name" value="Tet_transcr_reg_TetR-rel_C_sf"/>
</dbReference>
<evidence type="ECO:0000259" key="6">
    <source>
        <dbReference type="PROSITE" id="PS50977"/>
    </source>
</evidence>
<feature type="domain" description="HTH tetR-type" evidence="6">
    <location>
        <begin position="6"/>
        <end position="66"/>
    </location>
</feature>
<dbReference type="SUPFAM" id="SSF46689">
    <property type="entry name" value="Homeodomain-like"/>
    <property type="match status" value="1"/>
</dbReference>
<reference evidence="7 8" key="2">
    <citation type="submission" date="2019-08" db="EMBL/GenBank/DDBJ databases">
        <title>Amycolatopsis acidicola sp. nov., isolated from peat swamp forest soil.</title>
        <authorList>
            <person name="Srisuk N."/>
        </authorList>
    </citation>
    <scope>NUCLEOTIDE SEQUENCE [LARGE SCALE GENOMIC DNA]</scope>
    <source>
        <strain evidence="7 8">TBRC 6029</strain>
    </source>
</reference>
<dbReference type="GO" id="GO:0045892">
    <property type="term" value="P:negative regulation of DNA-templated transcription"/>
    <property type="evidence" value="ECO:0007669"/>
    <property type="project" value="InterPro"/>
</dbReference>
<keyword evidence="2" id="KW-0805">Transcription regulation</keyword>
<dbReference type="InterPro" id="IPR004111">
    <property type="entry name" value="Repressor_TetR_C"/>
</dbReference>
<keyword evidence="8" id="KW-1185">Reference proteome</keyword>
<dbReference type="PRINTS" id="PR00400">
    <property type="entry name" value="TETREPRESSOR"/>
</dbReference>
<dbReference type="InterPro" id="IPR050109">
    <property type="entry name" value="HTH-type_TetR-like_transc_reg"/>
</dbReference>
<accession>A0A558C0K7</accession>
<feature type="DNA-binding region" description="H-T-H motif" evidence="5">
    <location>
        <begin position="29"/>
        <end position="48"/>
    </location>
</feature>
<dbReference type="PANTHER" id="PTHR30055">
    <property type="entry name" value="HTH-TYPE TRANSCRIPTIONAL REGULATOR RUTR"/>
    <property type="match status" value="1"/>
</dbReference>
<dbReference type="OrthoDB" id="329481at2"/>
<evidence type="ECO:0000256" key="5">
    <source>
        <dbReference type="PROSITE-ProRule" id="PRU00335"/>
    </source>
</evidence>
<dbReference type="SUPFAM" id="SSF48498">
    <property type="entry name" value="Tetracyclin repressor-like, C-terminal domain"/>
    <property type="match status" value="1"/>
</dbReference>
<dbReference type="InterPro" id="IPR003012">
    <property type="entry name" value="Tet_transcr_reg_TetR"/>
</dbReference>
<dbReference type="EMBL" id="VJWX01000248">
    <property type="protein sequence ID" value="TVT42300.1"/>
    <property type="molecule type" value="Genomic_DNA"/>
</dbReference>
<reference evidence="7 8" key="1">
    <citation type="submission" date="2019-07" db="EMBL/GenBank/DDBJ databases">
        <authorList>
            <person name="Duangmal K."/>
            <person name="Teo W.F.A."/>
        </authorList>
    </citation>
    <scope>NUCLEOTIDE SEQUENCE [LARGE SCALE GENOMIC DNA]</scope>
    <source>
        <strain evidence="7 8">TBRC 6029</strain>
    </source>
</reference>
<dbReference type="PROSITE" id="PS50977">
    <property type="entry name" value="HTH_TETR_2"/>
    <property type="match status" value="1"/>
</dbReference>
<evidence type="ECO:0000256" key="1">
    <source>
        <dbReference type="ARBA" id="ARBA00022491"/>
    </source>
</evidence>
<dbReference type="PANTHER" id="PTHR30055:SF151">
    <property type="entry name" value="TRANSCRIPTIONAL REGULATORY PROTEIN"/>
    <property type="match status" value="1"/>
</dbReference>